<evidence type="ECO:0000256" key="4">
    <source>
        <dbReference type="ARBA" id="ARBA00022837"/>
    </source>
</evidence>
<feature type="binding site" evidence="9">
    <location>
        <position position="567"/>
    </location>
    <ligand>
        <name>Ca(2+)</name>
        <dbReference type="ChEBI" id="CHEBI:29108"/>
    </ligand>
</feature>
<evidence type="ECO:0000256" key="3">
    <source>
        <dbReference type="ARBA" id="ARBA00022723"/>
    </source>
</evidence>
<dbReference type="PIRSF" id="PIRSF000459">
    <property type="entry name" value="TGM_EBP42"/>
    <property type="match status" value="1"/>
</dbReference>
<dbReference type="Pfam" id="PF00868">
    <property type="entry name" value="Transglut_N"/>
    <property type="match status" value="1"/>
</dbReference>
<dbReference type="PANTHER" id="PTHR11590:SF40">
    <property type="entry name" value="HEMOCYTE PROTEIN-GLUTAMINE GAMMA-GLUTAMYLTRANSFERASE-LIKE PROTEIN"/>
    <property type="match status" value="1"/>
</dbReference>
<feature type="active site" evidence="8">
    <location>
        <position position="525"/>
    </location>
</feature>
<accession>A0A9Q0M9V7</accession>
<dbReference type="InterPro" id="IPR036985">
    <property type="entry name" value="Transglutaminase-like_sf"/>
</dbReference>
<feature type="active site" evidence="8">
    <location>
        <position position="443"/>
    </location>
</feature>
<evidence type="ECO:0000256" key="1">
    <source>
        <dbReference type="ARBA" id="ARBA00005968"/>
    </source>
</evidence>
<comment type="cofactor">
    <cofactor evidence="9">
        <name>Ca(2+)</name>
        <dbReference type="ChEBI" id="CHEBI:29108"/>
    </cofactor>
    <text evidence="9">Binds 1 Ca(2+) ion per subunit.</text>
</comment>
<evidence type="ECO:0000256" key="6">
    <source>
        <dbReference type="ARBA" id="ARBA00024222"/>
    </source>
</evidence>
<dbReference type="AlphaFoldDB" id="A0A9Q0M9V7"/>
<dbReference type="OMA" id="LEITHEY"/>
<keyword evidence="4 9" id="KW-0106">Calcium</keyword>
<dbReference type="GO" id="GO:0003810">
    <property type="term" value="F:protein-glutamine gamma-glutamyltransferase activity"/>
    <property type="evidence" value="ECO:0007669"/>
    <property type="project" value="UniProtKB-EC"/>
</dbReference>
<dbReference type="Proteomes" id="UP001142055">
    <property type="component" value="Chromosome 2"/>
</dbReference>
<comment type="caution">
    <text evidence="11">The sequence shown here is derived from an EMBL/GenBank/DDBJ whole genome shotgun (WGS) entry which is preliminary data.</text>
</comment>
<dbReference type="SUPFAM" id="SSF49309">
    <property type="entry name" value="Transglutaminase, two C-terminal domains"/>
    <property type="match status" value="2"/>
</dbReference>
<dbReference type="Pfam" id="PF00927">
    <property type="entry name" value="Transglut_C"/>
    <property type="match status" value="2"/>
</dbReference>
<reference evidence="11" key="1">
    <citation type="submission" date="2022-12" db="EMBL/GenBank/DDBJ databases">
        <title>Genome assemblies of Blomia tropicalis.</title>
        <authorList>
            <person name="Cui Y."/>
        </authorList>
    </citation>
    <scope>NUCLEOTIDE SEQUENCE</scope>
    <source>
        <tissue evidence="11">Adult mites</tissue>
    </source>
</reference>
<dbReference type="InterPro" id="IPR036238">
    <property type="entry name" value="Transglutaminase_C_sf"/>
</dbReference>
<dbReference type="InterPro" id="IPR050779">
    <property type="entry name" value="Transglutaminase"/>
</dbReference>
<dbReference type="SUPFAM" id="SSF81296">
    <property type="entry name" value="E set domains"/>
    <property type="match status" value="1"/>
</dbReference>
<dbReference type="Gene3D" id="2.60.40.10">
    <property type="entry name" value="Immunoglobulins"/>
    <property type="match status" value="3"/>
</dbReference>
<dbReference type="EMBL" id="JAPWDV010000002">
    <property type="protein sequence ID" value="KAJ6221368.1"/>
    <property type="molecule type" value="Genomic_DNA"/>
</dbReference>
<feature type="domain" description="Transglutaminase-like" evidence="10">
    <location>
        <begin position="435"/>
        <end position="528"/>
    </location>
</feature>
<sequence>MKYRKRLNTYVDQSMIDSIHKNRRMPRIGMMNLKWKPTTTTTTNDLVKCRTSTNTKRIIDDNGTVTTPKCTTTTTTTVTTRRTNDHHHQLIGRHRRIKSNKRFHCTSPLSVSVLTSTPSISNRWWSCILVMFLLPNAISSLRVPYRYPHYPLFHKEFLQGSSGALSNDVVGVELFQRDNAKEHRTYKYDILDKSNPSLVIRRGDPFYMAIQLRNPYDQENNKIRLEFLFGNNPQVGKGTMVYLPITNNKDFTKDPAKWDARIRNIDSSRLTLQVRIPAGAAVGVWRLRISTKPQGSRDIKTFEVNNKIYVLFNAWNKDDTVFMAEEIKRQEYILNDIGKIYIGSHSKPKGRQWIYGQFEESVLPAVMFLLDKSRLDYAGRANPVKVVRSVAALVNSHDDNGLLVGNWSGNYHDGNAPWQWTGSAPIFEQYLRSNGEPIKFGQCWVFAGSTTTMSRALGIPARTITNFVSAHDTDDSLTVDKFFSKSGEAISDVNSDSIWNFHVWTDVWMSRPDLPPGYGGWQVIDATPQESSDVSNLYQMGPASLEAIKRGEVGLPYDVPFVFAEVNSDVVHWQLDETSELGWRKIKTNRYHVGRKLFTKRSGVEADYNGISDAEDITDLYKFKEGTEEERMAVLNAARGAGLSFLFEIPAPGKEDVEFDLLDIEKVVIGNPFYIQVEMANRVGSVRSVTLSINANSFYYTGILAKKIKAERHMIQLKPYQKETLRIRVNPEDYVDKLVDFSMMKVYAIATVKETQQTWSEEDDFSIEKPQIEIFTRGPIEVGREFTLDVKLRNPVKRILEDCSFTIEGPGLTRPMRVNFRNIMPGETVTNSIRLVPDRAGSRNIVVIFHSRQLIDVVGSKQVFVRG</sequence>
<feature type="binding site" evidence="9">
    <location>
        <position position="569"/>
    </location>
    <ligand>
        <name>Ca(2+)</name>
        <dbReference type="ChEBI" id="CHEBI:29108"/>
    </ligand>
</feature>
<name>A0A9Q0M9V7_BLOTA</name>
<dbReference type="InterPro" id="IPR001102">
    <property type="entry name" value="Transglutaminase_N"/>
</dbReference>
<dbReference type="EC" id="2.3.2.13" evidence="6"/>
<dbReference type="InterPro" id="IPR038765">
    <property type="entry name" value="Papain-like_cys_pep_sf"/>
</dbReference>
<dbReference type="InterPro" id="IPR002931">
    <property type="entry name" value="Transglutaminase-like"/>
</dbReference>
<keyword evidence="3 9" id="KW-0479">Metal-binding</keyword>
<comment type="similarity">
    <text evidence="1">Belongs to the transglutaminase superfamily. Transglutaminase family.</text>
</comment>
<organism evidence="11 12">
    <name type="scientific">Blomia tropicalis</name>
    <name type="common">Mite</name>
    <dbReference type="NCBI Taxonomy" id="40697"/>
    <lineage>
        <taxon>Eukaryota</taxon>
        <taxon>Metazoa</taxon>
        <taxon>Ecdysozoa</taxon>
        <taxon>Arthropoda</taxon>
        <taxon>Chelicerata</taxon>
        <taxon>Arachnida</taxon>
        <taxon>Acari</taxon>
        <taxon>Acariformes</taxon>
        <taxon>Sarcoptiformes</taxon>
        <taxon>Astigmata</taxon>
        <taxon>Glycyphagoidea</taxon>
        <taxon>Echimyopodidae</taxon>
        <taxon>Blomia</taxon>
    </lineage>
</organism>
<dbReference type="GO" id="GO:0046872">
    <property type="term" value="F:metal ion binding"/>
    <property type="evidence" value="ECO:0007669"/>
    <property type="project" value="UniProtKB-KW"/>
</dbReference>
<dbReference type="InterPro" id="IPR023608">
    <property type="entry name" value="Transglutaminase_animal"/>
</dbReference>
<feature type="binding site" evidence="9">
    <location>
        <position position="625"/>
    </location>
    <ligand>
        <name>Ca(2+)</name>
        <dbReference type="ChEBI" id="CHEBI:29108"/>
    </ligand>
</feature>
<evidence type="ECO:0000259" key="10">
    <source>
        <dbReference type="SMART" id="SM00460"/>
    </source>
</evidence>
<dbReference type="Pfam" id="PF01841">
    <property type="entry name" value="Transglut_core"/>
    <property type="match status" value="1"/>
</dbReference>
<keyword evidence="12" id="KW-1185">Reference proteome</keyword>
<dbReference type="OrthoDB" id="437511at2759"/>
<dbReference type="InterPro" id="IPR013783">
    <property type="entry name" value="Ig-like_fold"/>
</dbReference>
<gene>
    <name evidence="11" type="ORF">RDWZM_007180</name>
</gene>
<dbReference type="PANTHER" id="PTHR11590">
    <property type="entry name" value="PROTEIN-GLUTAMINE GAMMA-GLUTAMYLTRANSFERASE"/>
    <property type="match status" value="1"/>
</dbReference>
<dbReference type="InterPro" id="IPR008958">
    <property type="entry name" value="Transglutaminase_C"/>
</dbReference>
<proteinExistence type="inferred from homology"/>
<dbReference type="FunFam" id="2.60.40.10:FF:000171">
    <property type="entry name" value="protein-glutamine gamma-glutamyltransferase 6"/>
    <property type="match status" value="1"/>
</dbReference>
<keyword evidence="5" id="KW-0012">Acyltransferase</keyword>
<keyword evidence="2" id="KW-0808">Transferase</keyword>
<dbReference type="SMART" id="SM00460">
    <property type="entry name" value="TGc"/>
    <property type="match status" value="1"/>
</dbReference>
<evidence type="ECO:0000256" key="8">
    <source>
        <dbReference type="PIRSR" id="PIRSR000459-1"/>
    </source>
</evidence>
<evidence type="ECO:0000256" key="9">
    <source>
        <dbReference type="PIRSR" id="PIRSR000459-2"/>
    </source>
</evidence>
<dbReference type="FunFam" id="2.60.40.10:FF:000090">
    <property type="entry name" value="Protein-glutamine gamma-glutamyltransferase 2"/>
    <property type="match status" value="1"/>
</dbReference>
<dbReference type="FunFam" id="3.90.260.10:FF:000001">
    <property type="entry name" value="Protein-glutamine gamma-glutamyltransferase 2"/>
    <property type="match status" value="1"/>
</dbReference>
<dbReference type="Gene3D" id="3.90.260.10">
    <property type="entry name" value="Transglutaminase-like"/>
    <property type="match status" value="1"/>
</dbReference>
<evidence type="ECO:0000256" key="5">
    <source>
        <dbReference type="ARBA" id="ARBA00023315"/>
    </source>
</evidence>
<evidence type="ECO:0000256" key="2">
    <source>
        <dbReference type="ARBA" id="ARBA00022679"/>
    </source>
</evidence>
<dbReference type="SUPFAM" id="SSF54001">
    <property type="entry name" value="Cysteine proteinases"/>
    <property type="match status" value="1"/>
</dbReference>
<evidence type="ECO:0000313" key="11">
    <source>
        <dbReference type="EMBL" id="KAJ6221368.1"/>
    </source>
</evidence>
<dbReference type="InterPro" id="IPR014756">
    <property type="entry name" value="Ig_E-set"/>
</dbReference>
<evidence type="ECO:0000256" key="7">
    <source>
        <dbReference type="ARBA" id="ARBA00051843"/>
    </source>
</evidence>
<feature type="active site" evidence="8">
    <location>
        <position position="502"/>
    </location>
</feature>
<evidence type="ECO:0000313" key="12">
    <source>
        <dbReference type="Proteomes" id="UP001142055"/>
    </source>
</evidence>
<comment type="catalytic activity">
    <reaction evidence="7">
        <text>L-glutaminyl-[protein] + L-lysyl-[protein] = [protein]-L-lysyl-N(6)-5-L-glutamyl-[protein] + NH4(+)</text>
        <dbReference type="Rhea" id="RHEA:54816"/>
        <dbReference type="Rhea" id="RHEA-COMP:9752"/>
        <dbReference type="Rhea" id="RHEA-COMP:10207"/>
        <dbReference type="Rhea" id="RHEA-COMP:14005"/>
        <dbReference type="ChEBI" id="CHEBI:28938"/>
        <dbReference type="ChEBI" id="CHEBI:29969"/>
        <dbReference type="ChEBI" id="CHEBI:30011"/>
        <dbReference type="ChEBI" id="CHEBI:138370"/>
        <dbReference type="EC" id="2.3.2.13"/>
    </reaction>
</comment>
<feature type="binding site" evidence="9">
    <location>
        <position position="630"/>
    </location>
    <ligand>
        <name>Ca(2+)</name>
        <dbReference type="ChEBI" id="CHEBI:29108"/>
    </ligand>
</feature>
<protein>
    <recommendedName>
        <fullName evidence="6">protein-glutamine gamma-glutamyltransferase</fullName>
        <ecNumber evidence="6">2.3.2.13</ecNumber>
    </recommendedName>
</protein>